<proteinExistence type="predicted"/>
<dbReference type="InterPro" id="IPR011642">
    <property type="entry name" value="Gate_dom"/>
</dbReference>
<dbReference type="Pfam" id="PF07670">
    <property type="entry name" value="Gate"/>
    <property type="match status" value="2"/>
</dbReference>
<dbReference type="Proteomes" id="UP000183404">
    <property type="component" value="Unassembled WGS sequence"/>
</dbReference>
<accession>A0A1I1ZI63</accession>
<dbReference type="AlphaFoldDB" id="A0A1I1ZI63"/>
<name>A0A1I1ZI63_THETY</name>
<evidence type="ECO:0000313" key="3">
    <source>
        <dbReference type="Proteomes" id="UP000183404"/>
    </source>
</evidence>
<dbReference type="EMBL" id="FNBS01000118">
    <property type="protein sequence ID" value="SDG69917.1"/>
    <property type="molecule type" value="Genomic_DNA"/>
</dbReference>
<dbReference type="RefSeq" id="WP_019907705.1">
    <property type="nucleotide sequence ID" value="NZ_FNBS01000118.1"/>
</dbReference>
<reference evidence="2 3" key="1">
    <citation type="submission" date="2016-10" db="EMBL/GenBank/DDBJ databases">
        <authorList>
            <person name="de Groot N.N."/>
        </authorList>
    </citation>
    <scope>NUCLEOTIDE SEQUENCE [LARGE SCALE GENOMIC DNA]</scope>
    <source>
        <strain evidence="2 3">DSM 569</strain>
    </source>
</reference>
<evidence type="ECO:0000313" key="2">
    <source>
        <dbReference type="EMBL" id="SDG69917.1"/>
    </source>
</evidence>
<dbReference type="InterPro" id="IPR014226">
    <property type="entry name" value="Spore_IM_YlbJ"/>
</dbReference>
<gene>
    <name evidence="2" type="ORF">SAMN04244560_02781</name>
</gene>
<sequence>MKNTFLNIFISFLILMVLSLILFPKEALEAAKGGINLWLFTITPSLLPFFIGSELLLQLGVVHFLGTFLEPIMRPLFNVPGSGSFAMAIGYTSGYPVGAQVISRLWEENLCTTEEAEKLMSFCNNSGPLFMLGAVAIGMFGSPKAGYIIMASNYLAAITTGLLFRLYKKNSYKKPPSTKNLLNAAIKKMYYTREQNKKSLSTILSEAVSKSTNTIIMIGGYVILFSVVIEFLKLYKILDFLSYFISPIFLLLGFDKSLIPAFLSGLLEITVGSNLISQVSAPLEQKVVLVSAIIAWGGISIHGQVLGVIAKTKIKYLPYFIAKTIQFFLAALYSYWLLSVVRIQEENAISHVFNPYTYKNSWDIFQFSLVIFIIITLTILLFAIAIKQYLQQH</sequence>
<feature type="domain" description="Nucleoside transporter/FeoB GTPase Gate" evidence="1">
    <location>
        <begin position="216"/>
        <end position="311"/>
    </location>
</feature>
<organism evidence="2 3">
    <name type="scientific">Thermoanaerobacter thermohydrosulfuricus</name>
    <name type="common">Clostridium thermohydrosulfuricum</name>
    <dbReference type="NCBI Taxonomy" id="1516"/>
    <lineage>
        <taxon>Bacteria</taxon>
        <taxon>Bacillati</taxon>
        <taxon>Bacillota</taxon>
        <taxon>Clostridia</taxon>
        <taxon>Thermoanaerobacterales</taxon>
        <taxon>Thermoanaerobacteraceae</taxon>
        <taxon>Thermoanaerobacter</taxon>
    </lineage>
</organism>
<evidence type="ECO:0000259" key="1">
    <source>
        <dbReference type="Pfam" id="PF07670"/>
    </source>
</evidence>
<feature type="domain" description="Nucleoside transporter/FeoB GTPase Gate" evidence="1">
    <location>
        <begin position="39"/>
        <end position="142"/>
    </location>
</feature>
<dbReference type="NCBIfam" id="TIGR02871">
    <property type="entry name" value="spore_ylbJ"/>
    <property type="match status" value="1"/>
</dbReference>
<protein>
    <submittedName>
        <fullName evidence="2">Sporulation integral membrane protein YlbJ</fullName>
    </submittedName>
</protein>